<dbReference type="RefSeq" id="WP_112483323.1">
    <property type="nucleotide sequence ID" value="NZ_JAIWZC010000001.1"/>
</dbReference>
<dbReference type="PANTHER" id="PTHR22916:SF3">
    <property type="entry name" value="UDP-GLCNAC:BETAGAL BETA-1,3-N-ACETYLGLUCOSAMINYLTRANSFERASE-LIKE PROTEIN 1"/>
    <property type="match status" value="1"/>
</dbReference>
<dbReference type="Pfam" id="PF00535">
    <property type="entry name" value="Glycos_transf_2"/>
    <property type="match status" value="1"/>
</dbReference>
<evidence type="ECO:0000259" key="1">
    <source>
        <dbReference type="Pfam" id="PF00535"/>
    </source>
</evidence>
<protein>
    <submittedName>
        <fullName evidence="2">Glycosyl transferase family protein</fullName>
    </submittedName>
</protein>
<dbReference type="PANTHER" id="PTHR22916">
    <property type="entry name" value="GLYCOSYLTRANSFERASE"/>
    <property type="match status" value="1"/>
</dbReference>
<evidence type="ECO:0000313" key="2">
    <source>
        <dbReference type="EMBL" id="SQB16551.1"/>
    </source>
</evidence>
<dbReference type="InterPro" id="IPR001173">
    <property type="entry name" value="Glyco_trans_2-like"/>
</dbReference>
<evidence type="ECO:0000313" key="3">
    <source>
        <dbReference type="Proteomes" id="UP000251853"/>
    </source>
</evidence>
<dbReference type="InterPro" id="IPR029044">
    <property type="entry name" value="Nucleotide-diphossugar_trans"/>
</dbReference>
<dbReference type="Gene3D" id="3.90.550.10">
    <property type="entry name" value="Spore Coat Polysaccharide Biosynthesis Protein SpsA, Chain A"/>
    <property type="match status" value="1"/>
</dbReference>
<organism evidence="2 3">
    <name type="scientific">Enterocloster clostridioformis</name>
    <dbReference type="NCBI Taxonomy" id="1531"/>
    <lineage>
        <taxon>Bacteria</taxon>
        <taxon>Bacillati</taxon>
        <taxon>Bacillota</taxon>
        <taxon>Clostridia</taxon>
        <taxon>Lachnospirales</taxon>
        <taxon>Lachnospiraceae</taxon>
        <taxon>Enterocloster</taxon>
    </lineage>
</organism>
<dbReference type="AlphaFoldDB" id="A0A2X2USG8"/>
<dbReference type="Proteomes" id="UP000251853">
    <property type="component" value="Unassembled WGS sequence"/>
</dbReference>
<dbReference type="CDD" id="cd00761">
    <property type="entry name" value="Glyco_tranf_GTA_type"/>
    <property type="match status" value="1"/>
</dbReference>
<feature type="domain" description="Glycosyltransferase 2-like" evidence="1">
    <location>
        <begin position="6"/>
        <end position="130"/>
    </location>
</feature>
<gene>
    <name evidence="2" type="primary">kfoC_5</name>
    <name evidence="2" type="ORF">NCTC11224_05609</name>
</gene>
<name>A0A2X2USG8_9FIRM</name>
<reference evidence="2 3" key="1">
    <citation type="submission" date="2018-06" db="EMBL/GenBank/DDBJ databases">
        <authorList>
            <consortium name="Pathogen Informatics"/>
            <person name="Doyle S."/>
        </authorList>
    </citation>
    <scope>NUCLEOTIDE SEQUENCE [LARGE SCALE GENOMIC DNA]</scope>
    <source>
        <strain evidence="2 3">NCTC11224</strain>
    </source>
</reference>
<dbReference type="SUPFAM" id="SSF53448">
    <property type="entry name" value="Nucleotide-diphospho-sugar transferases"/>
    <property type="match status" value="1"/>
</dbReference>
<dbReference type="EMBL" id="UAVW01000021">
    <property type="protein sequence ID" value="SQB16551.1"/>
    <property type="molecule type" value="Genomic_DNA"/>
</dbReference>
<accession>A0A2X2USG8</accession>
<keyword evidence="3" id="KW-1185">Reference proteome</keyword>
<dbReference type="GO" id="GO:0016758">
    <property type="term" value="F:hexosyltransferase activity"/>
    <property type="evidence" value="ECO:0007669"/>
    <property type="project" value="UniProtKB-ARBA"/>
</dbReference>
<sequence length="294" mass="34044">MSELVSIIIPTYKGHRYVGRAIKSVQNQTYSNIEIIVVDDNGMGSEEQIKTQKVLEPFLTDERIHYVVHNVNKNGSAARNTGVRNSKGKYIALLDDDDEYLPEKIQMEVNAFSEMDDSWGMVYCSSDKNACIQKKSGDLLYDLLLHTVVIGSNSFLVRRQIWETLDGFDESFKRHQDFEFTARVAAICKIKGLNECGFIYNADIGRNKAKNIEQLKEHRAHYINKMLPLIRRFQEDEQKIIICSNSMQATSRYLKEGHPVKFIVELKRYMSQWEPRCGYLTIFRVALMKLGRRI</sequence>
<keyword evidence="2" id="KW-0808">Transferase</keyword>
<proteinExistence type="predicted"/>